<evidence type="ECO:0000259" key="3">
    <source>
        <dbReference type="Pfam" id="PF01882"/>
    </source>
</evidence>
<evidence type="ECO:0000313" key="5">
    <source>
        <dbReference type="Proteomes" id="UP000294558"/>
    </source>
</evidence>
<dbReference type="OrthoDB" id="9812729at2"/>
<dbReference type="InterPro" id="IPR002881">
    <property type="entry name" value="DUF58"/>
</dbReference>
<organism evidence="4 5">
    <name type="scientific">Ilumatobacter fluminis</name>
    <dbReference type="NCBI Taxonomy" id="467091"/>
    <lineage>
        <taxon>Bacteria</taxon>
        <taxon>Bacillati</taxon>
        <taxon>Actinomycetota</taxon>
        <taxon>Acidimicrobiia</taxon>
        <taxon>Acidimicrobiales</taxon>
        <taxon>Ilumatobacteraceae</taxon>
        <taxon>Ilumatobacter</taxon>
    </lineage>
</organism>
<keyword evidence="2" id="KW-1133">Transmembrane helix</keyword>
<dbReference type="RefSeq" id="WP_133870757.1">
    <property type="nucleotide sequence ID" value="NZ_SOAU01000001.1"/>
</dbReference>
<dbReference type="Proteomes" id="UP000294558">
    <property type="component" value="Unassembled WGS sequence"/>
</dbReference>
<dbReference type="Pfam" id="PF01882">
    <property type="entry name" value="DUF58"/>
    <property type="match status" value="1"/>
</dbReference>
<dbReference type="AlphaFoldDB" id="A0A4R7I693"/>
<protein>
    <submittedName>
        <fullName evidence="4">Uncharacterized protein (DUF58 family)</fullName>
    </submittedName>
</protein>
<proteinExistence type="predicted"/>
<sequence>MSGRRRSTSAEAEPGSDTDAATDEGRVRPAGRFLTWSGLGAAIAAVVFAIVGWWWQYEELFVIAVGLAVAVVAAVWSARVAHAARIVRRVSTPRVARGEPLRVRYRVNNQGRRRTNRATLVDSCDGELGVTEVPPVAPKDRTDITATIPTRRRGVHRIGPWYLERHDPFGLAVGRRSSGDTGTVIVHPKVHQLAGPYGAMHIVEHEAVIRRVASDPLSGFVSLREYVQGDDPRLIHWPTTARMGTLMLREHVELRRPEFTVVLDTAASVAPADDFEEMIDVVASIAVHAIRSGVDVTVRTTSKEYPGSRRSIGAEQTVLDLLTPVGQTEGDSILRLSELFRDGLDHTAIVMVTGPDGPASVLPRGDSMSIVRVGQDAALVPGIALAVDDAATFAQKWRPWR</sequence>
<feature type="region of interest" description="Disordered" evidence="1">
    <location>
        <begin position="1"/>
        <end position="24"/>
    </location>
</feature>
<reference evidence="4 5" key="1">
    <citation type="submission" date="2019-03" db="EMBL/GenBank/DDBJ databases">
        <title>Sequencing the genomes of 1000 actinobacteria strains.</title>
        <authorList>
            <person name="Klenk H.-P."/>
        </authorList>
    </citation>
    <scope>NUCLEOTIDE SEQUENCE [LARGE SCALE GENOMIC DNA]</scope>
    <source>
        <strain evidence="4 5">DSM 18936</strain>
    </source>
</reference>
<keyword evidence="2" id="KW-0472">Membrane</keyword>
<keyword evidence="5" id="KW-1185">Reference proteome</keyword>
<feature type="transmembrane region" description="Helical" evidence="2">
    <location>
        <begin position="61"/>
        <end position="81"/>
    </location>
</feature>
<feature type="transmembrane region" description="Helical" evidence="2">
    <location>
        <begin position="33"/>
        <end position="55"/>
    </location>
</feature>
<dbReference type="PANTHER" id="PTHR34351:SF1">
    <property type="entry name" value="SLR1927 PROTEIN"/>
    <property type="match status" value="1"/>
</dbReference>
<dbReference type="EMBL" id="SOAU01000001">
    <property type="protein sequence ID" value="TDT18549.1"/>
    <property type="molecule type" value="Genomic_DNA"/>
</dbReference>
<name>A0A4R7I693_9ACTN</name>
<evidence type="ECO:0000256" key="2">
    <source>
        <dbReference type="SAM" id="Phobius"/>
    </source>
</evidence>
<evidence type="ECO:0000313" key="4">
    <source>
        <dbReference type="EMBL" id="TDT18549.1"/>
    </source>
</evidence>
<comment type="caution">
    <text evidence="4">The sequence shown here is derived from an EMBL/GenBank/DDBJ whole genome shotgun (WGS) entry which is preliminary data.</text>
</comment>
<dbReference type="PANTHER" id="PTHR34351">
    <property type="entry name" value="SLR1927 PROTEIN-RELATED"/>
    <property type="match status" value="1"/>
</dbReference>
<evidence type="ECO:0000256" key="1">
    <source>
        <dbReference type="SAM" id="MobiDB-lite"/>
    </source>
</evidence>
<keyword evidence="2" id="KW-0812">Transmembrane</keyword>
<feature type="domain" description="DUF58" evidence="3">
    <location>
        <begin position="223"/>
        <end position="304"/>
    </location>
</feature>
<gene>
    <name evidence="4" type="ORF">BDK89_4173</name>
</gene>
<accession>A0A4R7I693</accession>